<sequence>MQLMQQIAEMRVKMQRRQDSPNPVFAFNALADGRPPLHFPPSNTKQAQNPSASPAHNLSIIDLTTQNPHYASVSYQTPTPPQNTNLQRSLPPQNANLQTSPSPQNQNAMKEL</sequence>
<gene>
    <name evidence="2" type="ORF">RDI58_024643</name>
</gene>
<keyword evidence="3" id="KW-1185">Reference proteome</keyword>
<feature type="compositionally biased region" description="Polar residues" evidence="1">
    <location>
        <begin position="41"/>
        <end position="112"/>
    </location>
</feature>
<protein>
    <submittedName>
        <fullName evidence="2">Uncharacterized protein</fullName>
    </submittedName>
</protein>
<name>A0AAN8Y355_SOLBU</name>
<reference evidence="2 3" key="1">
    <citation type="submission" date="2024-02" db="EMBL/GenBank/DDBJ databases">
        <title>de novo genome assembly of Solanum bulbocastanum strain 11H21.</title>
        <authorList>
            <person name="Hosaka A.J."/>
        </authorList>
    </citation>
    <scope>NUCLEOTIDE SEQUENCE [LARGE SCALE GENOMIC DNA]</scope>
    <source>
        <tissue evidence="2">Young leaves</tissue>
    </source>
</reference>
<evidence type="ECO:0000256" key="1">
    <source>
        <dbReference type="SAM" id="MobiDB-lite"/>
    </source>
</evidence>
<organism evidence="2 3">
    <name type="scientific">Solanum bulbocastanum</name>
    <name type="common">Wild potato</name>
    <dbReference type="NCBI Taxonomy" id="147425"/>
    <lineage>
        <taxon>Eukaryota</taxon>
        <taxon>Viridiplantae</taxon>
        <taxon>Streptophyta</taxon>
        <taxon>Embryophyta</taxon>
        <taxon>Tracheophyta</taxon>
        <taxon>Spermatophyta</taxon>
        <taxon>Magnoliopsida</taxon>
        <taxon>eudicotyledons</taxon>
        <taxon>Gunneridae</taxon>
        <taxon>Pentapetalae</taxon>
        <taxon>asterids</taxon>
        <taxon>lamiids</taxon>
        <taxon>Solanales</taxon>
        <taxon>Solanaceae</taxon>
        <taxon>Solanoideae</taxon>
        <taxon>Solaneae</taxon>
        <taxon>Solanum</taxon>
    </lineage>
</organism>
<dbReference type="EMBL" id="JBANQN010000010">
    <property type="protein sequence ID" value="KAK6777925.1"/>
    <property type="molecule type" value="Genomic_DNA"/>
</dbReference>
<feature type="region of interest" description="Disordered" evidence="1">
    <location>
        <begin position="32"/>
        <end position="112"/>
    </location>
</feature>
<dbReference type="Proteomes" id="UP001371456">
    <property type="component" value="Unassembled WGS sequence"/>
</dbReference>
<evidence type="ECO:0000313" key="2">
    <source>
        <dbReference type="EMBL" id="KAK6777925.1"/>
    </source>
</evidence>
<proteinExistence type="predicted"/>
<comment type="caution">
    <text evidence="2">The sequence shown here is derived from an EMBL/GenBank/DDBJ whole genome shotgun (WGS) entry which is preliminary data.</text>
</comment>
<dbReference type="AlphaFoldDB" id="A0AAN8Y355"/>
<evidence type="ECO:0000313" key="3">
    <source>
        <dbReference type="Proteomes" id="UP001371456"/>
    </source>
</evidence>
<accession>A0AAN8Y355</accession>